<protein>
    <submittedName>
        <fullName evidence="1">Uncharacterized protein</fullName>
    </submittedName>
</protein>
<dbReference type="RefSeq" id="WP_115640054.1">
    <property type="nucleotide sequence ID" value="NZ_UFWZ01000001.1"/>
</dbReference>
<gene>
    <name evidence="1" type="ORF">NCTC9836_00182</name>
</gene>
<dbReference type="Proteomes" id="UP000254664">
    <property type="component" value="Unassembled WGS sequence"/>
</dbReference>
<evidence type="ECO:0000313" key="2">
    <source>
        <dbReference type="Proteomes" id="UP000254664"/>
    </source>
</evidence>
<reference evidence="1 2" key="1">
    <citation type="submission" date="2018-06" db="EMBL/GenBank/DDBJ databases">
        <authorList>
            <consortium name="Pathogen Informatics"/>
            <person name="Doyle S."/>
        </authorList>
    </citation>
    <scope>NUCLEOTIDE SEQUENCE [LARGE SCALE GENOMIC DNA]</scope>
    <source>
        <strain evidence="1 2">NCTC9836</strain>
    </source>
</reference>
<accession>A0A381J634</accession>
<keyword evidence="2" id="KW-1185">Reference proteome</keyword>
<organism evidence="1 2">
    <name type="scientific">Clostridium putrefaciens</name>
    <dbReference type="NCBI Taxonomy" id="99675"/>
    <lineage>
        <taxon>Bacteria</taxon>
        <taxon>Bacillati</taxon>
        <taxon>Bacillota</taxon>
        <taxon>Clostridia</taxon>
        <taxon>Eubacteriales</taxon>
        <taxon>Clostridiaceae</taxon>
        <taxon>Clostridium</taxon>
    </lineage>
</organism>
<sequence length="115" mass="13999">MFFYFIQLFLHYYSYNELLEENNNEFIQKDIFKFKYTTKLIEIIMNFNQKTNKYHCLDQISTIKTTKSKYYSNNKIDTDKIISEMEKQTVDKFNKEAKGDNNIDEKIGWNVEVMN</sequence>
<proteinExistence type="predicted"/>
<evidence type="ECO:0000313" key="1">
    <source>
        <dbReference type="EMBL" id="SUY45150.1"/>
    </source>
</evidence>
<dbReference type="AlphaFoldDB" id="A0A381J634"/>
<dbReference type="EMBL" id="UFWZ01000001">
    <property type="protein sequence ID" value="SUY45150.1"/>
    <property type="molecule type" value="Genomic_DNA"/>
</dbReference>
<name>A0A381J634_9CLOT</name>